<dbReference type="Proteomes" id="UP000634229">
    <property type="component" value="Unassembled WGS sequence"/>
</dbReference>
<dbReference type="Pfam" id="PF14243">
    <property type="entry name" value="R2K_3"/>
    <property type="match status" value="1"/>
</dbReference>
<name>A0ABS1NKR6_9ACTN</name>
<sequence length="291" mass="31690">MGPVFLFSRDPLTPRRVDPEFADEARAVRAAGATVTLIDHEALVSGDATGAVARVPRETGPAWYRGWMLPGDRYAELATALAERGRTLLTSPERYRTAHELPGWYAVFAPLTPPSAWLPTAPGHTPAESELARMAARLGGAGPVVVKDWVKSRKHEWDEACYVPETADTGRLAAVVARFVELQGDFLTGGVVLRRFEHYQPVGEARVWWLDGEPVHIGPHPDSPALRPAPDLTDVGPAVRELGCRFITTDLALREDGRWRVVEVGDGQVSGLPRDTDPQPLFTALATAAAR</sequence>
<gene>
    <name evidence="2" type="ORF">JK363_29050</name>
</gene>
<accession>A0ABS1NKR6</accession>
<dbReference type="RefSeq" id="WP_201879342.1">
    <property type="nucleotide sequence ID" value="NZ_JAERRF010000021.1"/>
</dbReference>
<proteinExistence type="predicted"/>
<dbReference type="EMBL" id="JAERRF010000021">
    <property type="protein sequence ID" value="MBL1100636.1"/>
    <property type="molecule type" value="Genomic_DNA"/>
</dbReference>
<keyword evidence="3" id="KW-1185">Reference proteome</keyword>
<reference evidence="2 3" key="1">
    <citation type="submission" date="2021-01" db="EMBL/GenBank/DDBJ databases">
        <title>WGS of actinomycetes isolated from Thailand.</title>
        <authorList>
            <person name="Thawai C."/>
        </authorList>
    </citation>
    <scope>NUCLEOTIDE SEQUENCE [LARGE SCALE GENOMIC DNA]</scope>
    <source>
        <strain evidence="2 3">CA1R205</strain>
    </source>
</reference>
<protein>
    <submittedName>
        <fullName evidence="2">ATP-grasp domain-containing protein</fullName>
    </submittedName>
</protein>
<comment type="caution">
    <text evidence="2">The sequence shown here is derived from an EMBL/GenBank/DDBJ whole genome shotgun (WGS) entry which is preliminary data.</text>
</comment>
<evidence type="ECO:0000313" key="3">
    <source>
        <dbReference type="Proteomes" id="UP000634229"/>
    </source>
</evidence>
<evidence type="ECO:0000259" key="1">
    <source>
        <dbReference type="Pfam" id="PF14243"/>
    </source>
</evidence>
<feature type="domain" description="ATP-grasp" evidence="1">
    <location>
        <begin position="138"/>
        <end position="285"/>
    </location>
</feature>
<evidence type="ECO:0000313" key="2">
    <source>
        <dbReference type="EMBL" id="MBL1100636.1"/>
    </source>
</evidence>
<organism evidence="2 3">
    <name type="scientific">Streptomyces coffeae</name>
    <dbReference type="NCBI Taxonomy" id="621382"/>
    <lineage>
        <taxon>Bacteria</taxon>
        <taxon>Bacillati</taxon>
        <taxon>Actinomycetota</taxon>
        <taxon>Actinomycetes</taxon>
        <taxon>Kitasatosporales</taxon>
        <taxon>Streptomycetaceae</taxon>
        <taxon>Streptomyces</taxon>
    </lineage>
</organism>
<dbReference type="InterPro" id="IPR025643">
    <property type="entry name" value="R2K_3"/>
</dbReference>